<reference evidence="7 8" key="1">
    <citation type="submission" date="2016-10" db="EMBL/GenBank/DDBJ databases">
        <authorList>
            <person name="de Groot N.N."/>
        </authorList>
    </citation>
    <scope>NUCLEOTIDE SEQUENCE [LARGE SCALE GENOMIC DNA]</scope>
    <source>
        <strain evidence="7 8">CGMCC 1.9109</strain>
    </source>
</reference>
<dbReference type="Gene3D" id="3.90.1150.10">
    <property type="entry name" value="Aspartate Aminotransferase, domain 1"/>
    <property type="match status" value="1"/>
</dbReference>
<name>A0A1G7BHB6_9PROT</name>
<protein>
    <submittedName>
        <fullName evidence="7">Pyridoxal-dependent decarboxylase conserved domain-containing protein</fullName>
    </submittedName>
</protein>
<dbReference type="Pfam" id="PF00282">
    <property type="entry name" value="Pyridoxal_deC"/>
    <property type="match status" value="1"/>
</dbReference>
<sequence>MTADHSTEAYKAYFLGPKAENETWVRSEFQSILEHWFQWRKDLFPTDVPVSEKAERRTPAYLEARERIIAGLEDLTDLLDGEVPKFTPRYIGHMVSELTLPALMGHFAMILHNPNNTSRDSSKIGSRIEVEVIAMLAEMLGFDPERATGHITGGGTVANFEAVWRARFRQDHWLSLLLYLAEERGVTLDLFAGAHMGWKRFAELLDAHDVVLDDLRGYSGVATNPYAFGERMTQAFGQPYRGPVMLVPENKHFSWTKATNIFGYGEDAFWPVPLDALGKMDVAALEALIDRAHKEARPISMVVSVAGTTETGEIDPVDQVQGILNGANRRHGWDIWHHVDAAYGGFLCSLLRGKPSTVLSVSNSAALSAIGEAHSVTIDPHKLGYVPYSCGAIITRDEQAYAVSSFKAPYLERQLEVPDKWSTTLEGSRSAAGAAATWLTGKTMGFDTSGLGGVIAETILACRAFRKRIVAELPFVRPLSPSETNILCYSLAEEGMSLKAANAATEAVFDRFVACADFSVSKTTLSGKAHSKVIERHVKTFGGKMDDDRLVLIRCVFMNPFWREEAVADRLTTDIIAHLKDWFHPARAA</sequence>
<feature type="modified residue" description="N6-(pyridoxal phosphate)lysine" evidence="5">
    <location>
        <position position="382"/>
    </location>
</feature>
<comment type="similarity">
    <text evidence="4">Belongs to the group II decarboxylase family. Sphingosine-1-phosphate lyase subfamily.</text>
</comment>
<dbReference type="RefSeq" id="WP_068307690.1">
    <property type="nucleotide sequence ID" value="NZ_DAIOMO010000005.1"/>
</dbReference>
<dbReference type="EMBL" id="FNAK01000005">
    <property type="protein sequence ID" value="SDE26287.1"/>
    <property type="molecule type" value="Genomic_DNA"/>
</dbReference>
<evidence type="ECO:0000256" key="2">
    <source>
        <dbReference type="ARBA" id="ARBA00022898"/>
    </source>
</evidence>
<dbReference type="InterPro" id="IPR015424">
    <property type="entry name" value="PyrdxlP-dep_Trfase"/>
</dbReference>
<evidence type="ECO:0000256" key="6">
    <source>
        <dbReference type="RuleBase" id="RU000382"/>
    </source>
</evidence>
<evidence type="ECO:0000256" key="5">
    <source>
        <dbReference type="PIRSR" id="PIRSR602129-50"/>
    </source>
</evidence>
<keyword evidence="3 6" id="KW-0456">Lyase</keyword>
<dbReference type="GO" id="GO:0016831">
    <property type="term" value="F:carboxy-lyase activity"/>
    <property type="evidence" value="ECO:0007669"/>
    <property type="project" value="InterPro"/>
</dbReference>
<dbReference type="InterPro" id="IPR021115">
    <property type="entry name" value="Pyridoxal-P_BS"/>
</dbReference>
<dbReference type="InterPro" id="IPR015422">
    <property type="entry name" value="PyrdxlP-dep_Trfase_small"/>
</dbReference>
<evidence type="ECO:0000256" key="1">
    <source>
        <dbReference type="ARBA" id="ARBA00001933"/>
    </source>
</evidence>
<dbReference type="PROSITE" id="PS00392">
    <property type="entry name" value="DDC_GAD_HDC_YDC"/>
    <property type="match status" value="1"/>
</dbReference>
<keyword evidence="8" id="KW-1185">Reference proteome</keyword>
<accession>A0A1G7BHB6</accession>
<keyword evidence="2 5" id="KW-0663">Pyridoxal phosphate</keyword>
<dbReference type="AlphaFoldDB" id="A0A1G7BHB6"/>
<evidence type="ECO:0000256" key="4">
    <source>
        <dbReference type="ARBA" id="ARBA00038302"/>
    </source>
</evidence>
<dbReference type="PANTHER" id="PTHR42735:SF4">
    <property type="entry name" value="PYRIDOXAL PHOSPHATE-DEPENDENT DECARBOXYLASE FAMILY PROTEIN"/>
    <property type="match status" value="1"/>
</dbReference>
<dbReference type="GO" id="GO:0030170">
    <property type="term" value="F:pyridoxal phosphate binding"/>
    <property type="evidence" value="ECO:0007669"/>
    <property type="project" value="InterPro"/>
</dbReference>
<dbReference type="InterPro" id="IPR015421">
    <property type="entry name" value="PyrdxlP-dep_Trfase_major"/>
</dbReference>
<dbReference type="GO" id="GO:0019752">
    <property type="term" value="P:carboxylic acid metabolic process"/>
    <property type="evidence" value="ECO:0007669"/>
    <property type="project" value="InterPro"/>
</dbReference>
<dbReference type="Gene3D" id="3.40.640.10">
    <property type="entry name" value="Type I PLP-dependent aspartate aminotransferase-like (Major domain)"/>
    <property type="match status" value="1"/>
</dbReference>
<organism evidence="7 8">
    <name type="scientific">Kordiimonas lacus</name>
    <dbReference type="NCBI Taxonomy" id="637679"/>
    <lineage>
        <taxon>Bacteria</taxon>
        <taxon>Pseudomonadati</taxon>
        <taxon>Pseudomonadota</taxon>
        <taxon>Alphaproteobacteria</taxon>
        <taxon>Kordiimonadales</taxon>
        <taxon>Kordiimonadaceae</taxon>
        <taxon>Kordiimonas</taxon>
    </lineage>
</organism>
<dbReference type="PANTHER" id="PTHR42735">
    <property type="match status" value="1"/>
</dbReference>
<dbReference type="InterPro" id="IPR002129">
    <property type="entry name" value="PyrdxlP-dep_de-COase"/>
</dbReference>
<evidence type="ECO:0000313" key="7">
    <source>
        <dbReference type="EMBL" id="SDE26287.1"/>
    </source>
</evidence>
<dbReference type="InterPro" id="IPR050477">
    <property type="entry name" value="GrpII_AminoAcid_Decarb"/>
</dbReference>
<evidence type="ECO:0000256" key="3">
    <source>
        <dbReference type="ARBA" id="ARBA00023239"/>
    </source>
</evidence>
<dbReference type="STRING" id="637679.GCA_001550055_03677"/>
<proteinExistence type="inferred from homology"/>
<comment type="cofactor">
    <cofactor evidence="1 5 6">
        <name>pyridoxal 5'-phosphate</name>
        <dbReference type="ChEBI" id="CHEBI:597326"/>
    </cofactor>
</comment>
<evidence type="ECO:0000313" key="8">
    <source>
        <dbReference type="Proteomes" id="UP000183685"/>
    </source>
</evidence>
<dbReference type="SUPFAM" id="SSF53383">
    <property type="entry name" value="PLP-dependent transferases"/>
    <property type="match status" value="1"/>
</dbReference>
<gene>
    <name evidence="7" type="ORF">SAMN04488071_2512</name>
</gene>
<dbReference type="OrthoDB" id="9803665at2"/>
<dbReference type="Proteomes" id="UP000183685">
    <property type="component" value="Unassembled WGS sequence"/>
</dbReference>